<feature type="domain" description="UBP-type" evidence="1">
    <location>
        <begin position="4"/>
        <end position="87"/>
    </location>
</feature>
<organism evidence="2 3">
    <name type="scientific">Lentzea albida</name>
    <dbReference type="NCBI Taxonomy" id="65499"/>
    <lineage>
        <taxon>Bacteria</taxon>
        <taxon>Bacillati</taxon>
        <taxon>Actinomycetota</taxon>
        <taxon>Actinomycetes</taxon>
        <taxon>Pseudonocardiales</taxon>
        <taxon>Pseudonocardiaceae</taxon>
        <taxon>Lentzea</taxon>
    </lineage>
</organism>
<dbReference type="EMBL" id="FOFV01000033">
    <property type="protein sequence ID" value="SES44370.1"/>
    <property type="molecule type" value="Genomic_DNA"/>
</dbReference>
<evidence type="ECO:0000259" key="1">
    <source>
        <dbReference type="PROSITE" id="PS50271"/>
    </source>
</evidence>
<gene>
    <name evidence="2" type="ORF">SAMN04488000_13322</name>
</gene>
<dbReference type="GO" id="GO:0016787">
    <property type="term" value="F:hydrolase activity"/>
    <property type="evidence" value="ECO:0007669"/>
    <property type="project" value="UniProtKB-KW"/>
</dbReference>
<reference evidence="3" key="1">
    <citation type="submission" date="2016-10" db="EMBL/GenBank/DDBJ databases">
        <authorList>
            <person name="Varghese N."/>
            <person name="Submissions S."/>
        </authorList>
    </citation>
    <scope>NUCLEOTIDE SEQUENCE [LARGE SCALE GENOMIC DNA]</scope>
    <source>
        <strain evidence="3">DSM 44437</strain>
    </source>
</reference>
<dbReference type="GO" id="GO:0008270">
    <property type="term" value="F:zinc ion binding"/>
    <property type="evidence" value="ECO:0007669"/>
    <property type="project" value="InterPro"/>
</dbReference>
<dbReference type="Gene3D" id="3.30.40.10">
    <property type="entry name" value="Zinc/RING finger domain, C3HC4 (zinc finger)"/>
    <property type="match status" value="1"/>
</dbReference>
<dbReference type="SUPFAM" id="SSF57850">
    <property type="entry name" value="RING/U-box"/>
    <property type="match status" value="1"/>
</dbReference>
<dbReference type="OrthoDB" id="120315at2"/>
<dbReference type="AlphaFoldDB" id="A0A1H9XDV8"/>
<proteinExistence type="predicted"/>
<dbReference type="InterPro" id="IPR013083">
    <property type="entry name" value="Znf_RING/FYVE/PHD"/>
</dbReference>
<evidence type="ECO:0000313" key="2">
    <source>
        <dbReference type="EMBL" id="SES44370.1"/>
    </source>
</evidence>
<dbReference type="Proteomes" id="UP000199503">
    <property type="component" value="Unassembled WGS sequence"/>
</dbReference>
<dbReference type="InterPro" id="IPR001607">
    <property type="entry name" value="Znf_UBP"/>
</dbReference>
<dbReference type="Pfam" id="PF02148">
    <property type="entry name" value="zf-UBP"/>
    <property type="match status" value="1"/>
</dbReference>
<accession>A0A1H9XDV8</accession>
<sequence>MTTVVDEHLALVREVVPRTPQGCEECLVSGTSWVHLRLCLTCGHVGCCDSSPMKHARRHAFGGGHPIVRSLEPGENWRWCYAHEAFV</sequence>
<keyword evidence="2" id="KW-0378">Hydrolase</keyword>
<keyword evidence="3" id="KW-1185">Reference proteome</keyword>
<dbReference type="STRING" id="65499.SAMN04488000_13322"/>
<dbReference type="PROSITE" id="PS50271">
    <property type="entry name" value="ZF_UBP"/>
    <property type="match status" value="1"/>
</dbReference>
<name>A0A1H9XDV8_9PSEU</name>
<dbReference type="RefSeq" id="WP_089927910.1">
    <property type="nucleotide sequence ID" value="NZ_FOFV01000033.1"/>
</dbReference>
<evidence type="ECO:0000313" key="3">
    <source>
        <dbReference type="Proteomes" id="UP000199503"/>
    </source>
</evidence>
<protein>
    <submittedName>
        <fullName evidence="2">Ubiquitin-hydrolase Zn-finger-containing protein</fullName>
    </submittedName>
</protein>